<sequence>MNNESTDRLEFAARFVNTTGAPIFLTGKAGTGKTTFLRDLSRLTHKQFVIVAPTGIAALNARGVTIHSQFLLPFGSFLPTNEAEGNFTDQHGFFTQQTLARKHPLNHIRRTVLKSIDLLVIDEVSMLRADILDAVDYRMRSVKRNFKIPFGGVQVLLIGDLYQLPPVVKDQEWTVLSRFYKSMHFFEAKALQNSGMIYLELDKIFRQQDDVFIRILNHLRDNRATAEDVKVLNQHFRTPDEIRDLPPCITLTTHNYKADELNLRELRSLDSPSFFYDADVERDFPENLFPLPQSIELKVGARVMFIKNDSSGLSSYFNGKLATVTNLEEDQIWVEMDDSREEYVLKKELWENKKYKINPETKELEEEVIGTFSQYPIKLAWAVTVHKSQGLTFDRAIIDVGQAFAPGQVYVALSRLRSLDGLILQTRVQPDVIYSDPKVVDFTQGAAHQHSLNELLSERQTQYLAELIQDTFEFESLRNSLNQFDKNQDSSMEFEDESLRQDLPQLFELLGSERENTGKFVAQLGNLLRMGEQEKLLQRLEKGTEYYLGFLDQALEILMEHEVKVEDFSRIKTYQSGLEELEFELLRKYAGIARSARLIQAILKGENTGKLTDVDQLVAKKRKSILAKIRENNPKKAEASTKTGKKKSKEKLPKPPKEKKENTKELSVQLFLSGKSPEEIAKEREFTLSTIMGHLGQGVKSGKLKLEQLVAEKDIKEIQSVAGKFDSLKTYFEYFEGKFDYGTLRLVLFLGEEELRNSR</sequence>
<dbReference type="Gene3D" id="3.40.50.300">
    <property type="entry name" value="P-loop containing nucleotide triphosphate hydrolases"/>
    <property type="match status" value="2"/>
</dbReference>
<keyword evidence="3" id="KW-0378">Hydrolase</keyword>
<dbReference type="OrthoDB" id="9763659at2"/>
<evidence type="ECO:0000259" key="2">
    <source>
        <dbReference type="SMART" id="SM00382"/>
    </source>
</evidence>
<gene>
    <name evidence="3" type="ORF">D0X99_06610</name>
</gene>
<comment type="caution">
    <text evidence="3">The sequence shown here is derived from an EMBL/GenBank/DDBJ whole genome shotgun (WGS) entry which is preliminary data.</text>
</comment>
<organism evidence="3 4">
    <name type="scientific">Algoriphagus lacus</name>
    <dbReference type="NCBI Taxonomy" id="2056311"/>
    <lineage>
        <taxon>Bacteria</taxon>
        <taxon>Pseudomonadati</taxon>
        <taxon>Bacteroidota</taxon>
        <taxon>Cytophagia</taxon>
        <taxon>Cytophagales</taxon>
        <taxon>Cyclobacteriaceae</taxon>
        <taxon>Algoriphagus</taxon>
    </lineage>
</organism>
<evidence type="ECO:0000256" key="1">
    <source>
        <dbReference type="SAM" id="MobiDB-lite"/>
    </source>
</evidence>
<dbReference type="GO" id="GO:0006281">
    <property type="term" value="P:DNA repair"/>
    <property type="evidence" value="ECO:0007669"/>
    <property type="project" value="InterPro"/>
</dbReference>
<dbReference type="Pfam" id="PF14493">
    <property type="entry name" value="HTH_40"/>
    <property type="match status" value="1"/>
</dbReference>
<dbReference type="CDD" id="cd18809">
    <property type="entry name" value="SF1_C_RecD"/>
    <property type="match status" value="1"/>
</dbReference>
<feature type="compositionally biased region" description="Basic and acidic residues" evidence="1">
    <location>
        <begin position="629"/>
        <end position="639"/>
    </location>
</feature>
<dbReference type="PANTHER" id="PTHR47642:SF5">
    <property type="entry name" value="ATP-DEPENDENT DNA HELICASE"/>
    <property type="match status" value="1"/>
</dbReference>
<keyword evidence="3" id="KW-0067">ATP-binding</keyword>
<dbReference type="InterPro" id="IPR003593">
    <property type="entry name" value="AAA+_ATPase"/>
</dbReference>
<feature type="region of interest" description="Disordered" evidence="1">
    <location>
        <begin position="629"/>
        <end position="665"/>
    </location>
</feature>
<evidence type="ECO:0000313" key="3">
    <source>
        <dbReference type="EMBL" id="RIW17396.1"/>
    </source>
</evidence>
<feature type="compositionally biased region" description="Basic and acidic residues" evidence="1">
    <location>
        <begin position="650"/>
        <end position="664"/>
    </location>
</feature>
<name>A0A418PV97_9BACT</name>
<keyword evidence="4" id="KW-1185">Reference proteome</keyword>
<proteinExistence type="predicted"/>
<dbReference type="PANTHER" id="PTHR47642">
    <property type="entry name" value="ATP-DEPENDENT DNA HELICASE"/>
    <property type="match status" value="1"/>
</dbReference>
<dbReference type="InterPro" id="IPR051055">
    <property type="entry name" value="PIF1_helicase"/>
</dbReference>
<dbReference type="GO" id="GO:0000723">
    <property type="term" value="P:telomere maintenance"/>
    <property type="evidence" value="ECO:0007669"/>
    <property type="project" value="InterPro"/>
</dbReference>
<dbReference type="AlphaFoldDB" id="A0A418PV97"/>
<dbReference type="RefSeq" id="WP_119476833.1">
    <property type="nucleotide sequence ID" value="NZ_QXML01000002.1"/>
</dbReference>
<dbReference type="FunFam" id="3.40.50.300:FF:001498">
    <property type="entry name" value="ATP-dependent DNA helicase"/>
    <property type="match status" value="1"/>
</dbReference>
<dbReference type="Proteomes" id="UP000283522">
    <property type="component" value="Unassembled WGS sequence"/>
</dbReference>
<dbReference type="SMART" id="SM00382">
    <property type="entry name" value="AAA"/>
    <property type="match status" value="1"/>
</dbReference>
<evidence type="ECO:0000313" key="4">
    <source>
        <dbReference type="Proteomes" id="UP000283522"/>
    </source>
</evidence>
<dbReference type="InterPro" id="IPR029491">
    <property type="entry name" value="Helicase_HTH"/>
</dbReference>
<feature type="domain" description="AAA+ ATPase" evidence="2">
    <location>
        <begin position="19"/>
        <end position="160"/>
    </location>
</feature>
<dbReference type="InterPro" id="IPR027417">
    <property type="entry name" value="P-loop_NTPase"/>
</dbReference>
<accession>A0A418PV97</accession>
<keyword evidence="3" id="KW-0547">Nucleotide-binding</keyword>
<keyword evidence="3" id="KW-0347">Helicase</keyword>
<dbReference type="InterPro" id="IPR010285">
    <property type="entry name" value="DNA_helicase_pif1-like_DEAD"/>
</dbReference>
<protein>
    <submittedName>
        <fullName evidence="3">Helicase</fullName>
    </submittedName>
</protein>
<reference evidence="3 4" key="1">
    <citation type="submission" date="2018-09" db="EMBL/GenBank/DDBJ databases">
        <authorList>
            <person name="Wang X."/>
            <person name="Du Z."/>
        </authorList>
    </citation>
    <scope>NUCLEOTIDE SEQUENCE [LARGE SCALE GENOMIC DNA]</scope>
    <source>
        <strain evidence="3 4">N3</strain>
    </source>
</reference>
<dbReference type="Gene3D" id="2.30.30.940">
    <property type="match status" value="1"/>
</dbReference>
<dbReference type="EMBL" id="QXML01000002">
    <property type="protein sequence ID" value="RIW17396.1"/>
    <property type="molecule type" value="Genomic_DNA"/>
</dbReference>
<dbReference type="GO" id="GO:0003678">
    <property type="term" value="F:DNA helicase activity"/>
    <property type="evidence" value="ECO:0007669"/>
    <property type="project" value="InterPro"/>
</dbReference>
<dbReference type="SUPFAM" id="SSF52540">
    <property type="entry name" value="P-loop containing nucleoside triphosphate hydrolases"/>
    <property type="match status" value="2"/>
</dbReference>
<dbReference type="Pfam" id="PF05970">
    <property type="entry name" value="PIF1"/>
    <property type="match status" value="1"/>
</dbReference>